<evidence type="ECO:0000259" key="9">
    <source>
        <dbReference type="Pfam" id="PF25183"/>
    </source>
</evidence>
<dbReference type="Gene3D" id="2.40.170.20">
    <property type="entry name" value="TonB-dependent receptor, beta-barrel domain"/>
    <property type="match status" value="1"/>
</dbReference>
<comment type="subcellular location">
    <subcellularLocation>
        <location evidence="1">Cell outer membrane</location>
        <topology evidence="1">Multi-pass membrane protein</topology>
    </subcellularLocation>
</comment>
<accession>A0ABN8EW92</accession>
<dbReference type="InterPro" id="IPR057601">
    <property type="entry name" value="Oar-like_b-barrel"/>
</dbReference>
<dbReference type="SUPFAM" id="SSF49464">
    <property type="entry name" value="Carboxypeptidase regulatory domain-like"/>
    <property type="match status" value="1"/>
</dbReference>
<dbReference type="InterPro" id="IPR008969">
    <property type="entry name" value="CarboxyPept-like_regulatory"/>
</dbReference>
<evidence type="ECO:0000256" key="3">
    <source>
        <dbReference type="ARBA" id="ARBA00022452"/>
    </source>
</evidence>
<keyword evidence="2" id="KW-0813">Transport</keyword>
<sequence length="1115" mass="120699">MMRKFTFLRGAFGLLAGILFAFQGFAQVTTSSISGLVADGKGEGLPGATVVAVHVPSGTKYGTVSNTAGRYTLPAVRIGGPYKITFTFIGFKEAVKEGVIASLGTSANVDVKLDEAGTFLDEIKVTSSRSDIISSGRTGAATTLNRESINSIPTLGRTLNDITKYNAYSNGRSFGGQDSRFNNFTIDGSVFNNGFGLGNQAQAGGRTGTSAISLDAIEEVQINIAPFDVRQSGFAGAGINAVTRSGTNDFSGSIYGFKKNQNLIGKTAAGNAIPALTFKEQSYGFRFGGPIIKDKLFFFVNAEGVKGARPALDWVANRPGAVGNISRTTAADLEDLSAFMKTNFNFDLGAIDGYNNEVNSKKFLTRIDYNINDNHKLSIRYSQHDSESDAIISNSNSSNTAGNGNRNNLSTAISAQNTGYKIQDNTRSIVAELNSTFQGKYANNLIATYNKQIEDRSYRTQLFPTVDILKDGSTYTTIGFDPFTPNNKLNYSTLNFTDNFTIFANKHTFTLGAAYEHFISNNLFFYGSNGVYTFNSIADFKTAALAYLANPNLTESPVALNRFNYRYTLLPDGQKPWQTLKVGTSSIYAQDDYQVSKNFKVTAGIRGDYVAVAQTAGDYANKIVSALTFKTPEGADYKVNTENMPKARLYLSPRIGFNFDVKGDKTTQIRGGSGLFLSRIPYVLISNQLGNNGVNIGLVNQTNTKAYPFTLDPTRYTPTTTDLSKITGYNINASDENLKFPQVWKTNLAIDQKLPFLGLVATAEVIYNKNRNALRYIDVNLKGATADFAGTDTRDRYPASGLSGGAATAARYINSAINSAYILTNTNEGSSYSLTFKLEKPVTKGFGGMLGYTYAKAKDLASVGSTVNANIPALGGVNYNTLGYSDNDLRHRFVGFLSYRKEYGGQFGGATMITLGGTSQSGGKISYTYSNDMNGDGQINDLIFVPKSASELTFSSLTTGGKTFTPEQQATAFDSFISGNSYLSTRKGQYAERNAGYFPWLTRFDLSIEQDFYVKVGKAGKKNIIRVRGDIYNFGNMINNAWGVGNSATSFSPLVLASVGANGIPVYRLNTQVISNVGADGKSTTETILLRDSFVKSKTVDDVFQVQLGLRYIFN</sequence>
<keyword evidence="4" id="KW-0812">Transmembrane</keyword>
<feature type="domain" description="TonB-dependent transporter Oar-like beta-barrel" evidence="9">
    <location>
        <begin position="355"/>
        <end position="1039"/>
    </location>
</feature>
<name>A0ABN8EW92_9BACT</name>
<dbReference type="Pfam" id="PF13620">
    <property type="entry name" value="CarboxypepD_reg"/>
    <property type="match status" value="1"/>
</dbReference>
<evidence type="ECO:0000313" key="11">
    <source>
        <dbReference type="Proteomes" id="UP000837932"/>
    </source>
</evidence>
<evidence type="ECO:0000256" key="4">
    <source>
        <dbReference type="ARBA" id="ARBA00022692"/>
    </source>
</evidence>
<dbReference type="Gene3D" id="2.60.40.1120">
    <property type="entry name" value="Carboxypeptidase-like, regulatory domain"/>
    <property type="match status" value="1"/>
</dbReference>
<keyword evidence="3" id="KW-1134">Transmembrane beta strand</keyword>
<comment type="caution">
    <text evidence="10">The sequence shown here is derived from an EMBL/GenBank/DDBJ whole genome shotgun (WGS) entry which is preliminary data.</text>
</comment>
<keyword evidence="5" id="KW-0472">Membrane</keyword>
<proteinExistence type="predicted"/>
<keyword evidence="6" id="KW-0998">Cell outer membrane</keyword>
<gene>
    <name evidence="10" type="ORF">EMA8858_02168</name>
</gene>
<organism evidence="10 11">
    <name type="scientific">Emticicia aquatica</name>
    <dbReference type="NCBI Taxonomy" id="1681835"/>
    <lineage>
        <taxon>Bacteria</taxon>
        <taxon>Pseudomonadati</taxon>
        <taxon>Bacteroidota</taxon>
        <taxon>Cytophagia</taxon>
        <taxon>Cytophagales</taxon>
        <taxon>Leadbetterellaceae</taxon>
        <taxon>Emticicia</taxon>
    </lineage>
</organism>
<protein>
    <recommendedName>
        <fullName evidence="9">TonB-dependent transporter Oar-like beta-barrel domain-containing protein</fullName>
    </recommendedName>
</protein>
<evidence type="ECO:0000313" key="10">
    <source>
        <dbReference type="EMBL" id="CAH0996038.1"/>
    </source>
</evidence>
<evidence type="ECO:0000256" key="8">
    <source>
        <dbReference type="SAM" id="SignalP"/>
    </source>
</evidence>
<dbReference type="Proteomes" id="UP000837932">
    <property type="component" value="Unassembled WGS sequence"/>
</dbReference>
<feature type="region of interest" description="Disordered" evidence="7">
    <location>
        <begin position="390"/>
        <end position="409"/>
    </location>
</feature>
<dbReference type="InterPro" id="IPR036942">
    <property type="entry name" value="Beta-barrel_TonB_sf"/>
</dbReference>
<evidence type="ECO:0000256" key="5">
    <source>
        <dbReference type="ARBA" id="ARBA00023136"/>
    </source>
</evidence>
<dbReference type="InterPro" id="IPR039426">
    <property type="entry name" value="TonB-dep_rcpt-like"/>
</dbReference>
<evidence type="ECO:0000256" key="6">
    <source>
        <dbReference type="ARBA" id="ARBA00023237"/>
    </source>
</evidence>
<keyword evidence="8" id="KW-0732">Signal</keyword>
<feature type="chain" id="PRO_5047277719" description="TonB-dependent transporter Oar-like beta-barrel domain-containing protein" evidence="8">
    <location>
        <begin position="27"/>
        <end position="1115"/>
    </location>
</feature>
<feature type="domain" description="TonB-dependent transporter Oar-like beta-barrel" evidence="9">
    <location>
        <begin position="242"/>
        <end position="309"/>
    </location>
</feature>
<dbReference type="PANTHER" id="PTHR30069">
    <property type="entry name" value="TONB-DEPENDENT OUTER MEMBRANE RECEPTOR"/>
    <property type="match status" value="1"/>
</dbReference>
<keyword evidence="11" id="KW-1185">Reference proteome</keyword>
<reference evidence="10" key="1">
    <citation type="submission" date="2021-12" db="EMBL/GenBank/DDBJ databases">
        <authorList>
            <person name="Rodrigo-Torres L."/>
            <person name="Arahal R. D."/>
            <person name="Lucena T."/>
        </authorList>
    </citation>
    <scope>NUCLEOTIDE SEQUENCE</scope>
    <source>
        <strain evidence="10">CECT 8858</strain>
    </source>
</reference>
<dbReference type="Pfam" id="PF25183">
    <property type="entry name" value="OMP_b-brl_4"/>
    <property type="match status" value="2"/>
</dbReference>
<dbReference type="SUPFAM" id="SSF56935">
    <property type="entry name" value="Porins"/>
    <property type="match status" value="1"/>
</dbReference>
<evidence type="ECO:0000256" key="7">
    <source>
        <dbReference type="SAM" id="MobiDB-lite"/>
    </source>
</evidence>
<dbReference type="PANTHER" id="PTHR30069:SF46">
    <property type="entry name" value="OAR PROTEIN"/>
    <property type="match status" value="1"/>
</dbReference>
<feature type="signal peptide" evidence="8">
    <location>
        <begin position="1"/>
        <end position="26"/>
    </location>
</feature>
<evidence type="ECO:0000256" key="1">
    <source>
        <dbReference type="ARBA" id="ARBA00004571"/>
    </source>
</evidence>
<dbReference type="EMBL" id="CAKLPY010000002">
    <property type="protein sequence ID" value="CAH0996038.1"/>
    <property type="molecule type" value="Genomic_DNA"/>
</dbReference>
<dbReference type="RefSeq" id="WP_238806607.1">
    <property type="nucleotide sequence ID" value="NZ_CAKLPY010000002.1"/>
</dbReference>
<evidence type="ECO:0000256" key="2">
    <source>
        <dbReference type="ARBA" id="ARBA00022448"/>
    </source>
</evidence>